<name>A0ABT0B1S1_9SPHN</name>
<gene>
    <name evidence="2" type="ORF">MTR64_09885</name>
</gene>
<accession>A0ABT0B1S1</accession>
<dbReference type="RefSeq" id="WP_243993319.1">
    <property type="nucleotide sequence ID" value="NZ_JALHLE010000012.1"/>
</dbReference>
<protein>
    <recommendedName>
        <fullName evidence="4">DUF1311 domain-containing protein</fullName>
    </recommendedName>
</protein>
<dbReference type="EMBL" id="JALHLE010000012">
    <property type="protein sequence ID" value="MCJ2178873.1"/>
    <property type="molecule type" value="Genomic_DNA"/>
</dbReference>
<proteinExistence type="predicted"/>
<dbReference type="Proteomes" id="UP001162880">
    <property type="component" value="Unassembled WGS sequence"/>
</dbReference>
<reference evidence="2" key="1">
    <citation type="submission" date="2022-03" db="EMBL/GenBank/DDBJ databases">
        <title>Identification of a novel bacterium isolated from mangrove sediments.</title>
        <authorList>
            <person name="Pan X."/>
        </authorList>
    </citation>
    <scope>NUCLEOTIDE SEQUENCE</scope>
    <source>
        <strain evidence="2">B2580</strain>
    </source>
</reference>
<organism evidence="2 3">
    <name type="scientific">Novosphingobium album</name>
    <name type="common">ex Hu et al. 2023</name>
    <dbReference type="NCBI Taxonomy" id="2930093"/>
    <lineage>
        <taxon>Bacteria</taxon>
        <taxon>Pseudomonadati</taxon>
        <taxon>Pseudomonadota</taxon>
        <taxon>Alphaproteobacteria</taxon>
        <taxon>Sphingomonadales</taxon>
        <taxon>Sphingomonadaceae</taxon>
        <taxon>Novosphingobium</taxon>
    </lineage>
</organism>
<comment type="caution">
    <text evidence="2">The sequence shown here is derived from an EMBL/GenBank/DDBJ whole genome shotgun (WGS) entry which is preliminary data.</text>
</comment>
<evidence type="ECO:0000313" key="3">
    <source>
        <dbReference type="Proteomes" id="UP001162880"/>
    </source>
</evidence>
<evidence type="ECO:0000313" key="2">
    <source>
        <dbReference type="EMBL" id="MCJ2178873.1"/>
    </source>
</evidence>
<keyword evidence="3" id="KW-1185">Reference proteome</keyword>
<evidence type="ECO:0008006" key="4">
    <source>
        <dbReference type="Google" id="ProtNLM"/>
    </source>
</evidence>
<feature type="coiled-coil region" evidence="1">
    <location>
        <begin position="52"/>
        <end position="79"/>
    </location>
</feature>
<evidence type="ECO:0000256" key="1">
    <source>
        <dbReference type="SAM" id="Coils"/>
    </source>
</evidence>
<keyword evidence="1" id="KW-0175">Coiled coil</keyword>
<sequence length="97" mass="10609">MGPEPGDPVERCRELNREQACLARDQLEAYAASQKAHDDAVDAATMQRLRDNAAYSAALEAHQKAVEKYQADYAAWEQAVAACKRGVRKSCAQAKGN</sequence>